<dbReference type="EMBL" id="QGDC01000002">
    <property type="protein sequence ID" value="RCH55862.1"/>
    <property type="molecule type" value="Genomic_DNA"/>
</dbReference>
<reference evidence="4 5" key="1">
    <citation type="submission" date="2018-05" db="EMBL/GenBank/DDBJ databases">
        <title>Mucilaginibacter hurinus sp. nov., isolated from briquette warehouse soil.</title>
        <authorList>
            <person name="Choi L."/>
        </authorList>
    </citation>
    <scope>NUCLEOTIDE SEQUENCE [LARGE SCALE GENOMIC DNA]</scope>
    <source>
        <strain evidence="4 5">ZR32</strain>
    </source>
</reference>
<gene>
    <name evidence="4" type="ORF">DJ568_03665</name>
</gene>
<dbReference type="Gene3D" id="3.30.70.330">
    <property type="match status" value="1"/>
</dbReference>
<dbReference type="InterPro" id="IPR000504">
    <property type="entry name" value="RRM_dom"/>
</dbReference>
<dbReference type="PANTHER" id="PTHR48025">
    <property type="entry name" value="OS02G0815200 PROTEIN"/>
    <property type="match status" value="1"/>
</dbReference>
<evidence type="ECO:0000313" key="5">
    <source>
        <dbReference type="Proteomes" id="UP000253209"/>
    </source>
</evidence>
<dbReference type="OrthoDB" id="797376at2"/>
<dbReference type="PROSITE" id="PS50102">
    <property type="entry name" value="RRM"/>
    <property type="match status" value="1"/>
</dbReference>
<dbReference type="SMART" id="SM00360">
    <property type="entry name" value="RRM"/>
    <property type="match status" value="1"/>
</dbReference>
<dbReference type="SUPFAM" id="SSF54928">
    <property type="entry name" value="RNA-binding domain, RBD"/>
    <property type="match status" value="1"/>
</dbReference>
<feature type="region of interest" description="Disordered" evidence="2">
    <location>
        <begin position="84"/>
        <end position="109"/>
    </location>
</feature>
<dbReference type="InterPro" id="IPR012677">
    <property type="entry name" value="Nucleotide-bd_a/b_plait_sf"/>
</dbReference>
<dbReference type="PANTHER" id="PTHR48025:SF1">
    <property type="entry name" value="RRM DOMAIN-CONTAINING PROTEIN"/>
    <property type="match status" value="1"/>
</dbReference>
<name>A0A367GQZ4_9SPHI</name>
<dbReference type="RefSeq" id="WP_114003898.1">
    <property type="nucleotide sequence ID" value="NZ_QGDC01000002.1"/>
</dbReference>
<dbReference type="InterPro" id="IPR035979">
    <property type="entry name" value="RBD_domain_sf"/>
</dbReference>
<sequence>MTKIFFGGFPLDTNELEIVQLVSLYGQVETIKIVRDKQTRKCKGYAFLEMKDREAADAAIDALDGAMMGDRVLKVSIAPDKPAAKPFRPSSYVKINRPSTDQRPRRPRK</sequence>
<accession>A0A367GQZ4</accession>
<evidence type="ECO:0000256" key="1">
    <source>
        <dbReference type="ARBA" id="ARBA00022884"/>
    </source>
</evidence>
<dbReference type="InterPro" id="IPR050502">
    <property type="entry name" value="Euk_RNA-bind_prot"/>
</dbReference>
<evidence type="ECO:0000256" key="2">
    <source>
        <dbReference type="SAM" id="MobiDB-lite"/>
    </source>
</evidence>
<organism evidence="4 5">
    <name type="scientific">Mucilaginibacter hurinus</name>
    <dbReference type="NCBI Taxonomy" id="2201324"/>
    <lineage>
        <taxon>Bacteria</taxon>
        <taxon>Pseudomonadati</taxon>
        <taxon>Bacteroidota</taxon>
        <taxon>Sphingobacteriia</taxon>
        <taxon>Sphingobacteriales</taxon>
        <taxon>Sphingobacteriaceae</taxon>
        <taxon>Mucilaginibacter</taxon>
    </lineage>
</organism>
<keyword evidence="1" id="KW-0694">RNA-binding</keyword>
<keyword evidence="5" id="KW-1185">Reference proteome</keyword>
<evidence type="ECO:0000259" key="3">
    <source>
        <dbReference type="PROSITE" id="PS50102"/>
    </source>
</evidence>
<dbReference type="AlphaFoldDB" id="A0A367GQZ4"/>
<feature type="domain" description="RRM" evidence="3">
    <location>
        <begin position="2"/>
        <end position="80"/>
    </location>
</feature>
<protein>
    <submittedName>
        <fullName evidence="4">RNA-binding protein</fullName>
    </submittedName>
</protein>
<proteinExistence type="predicted"/>
<evidence type="ECO:0000313" key="4">
    <source>
        <dbReference type="EMBL" id="RCH55862.1"/>
    </source>
</evidence>
<comment type="caution">
    <text evidence="4">The sequence shown here is derived from an EMBL/GenBank/DDBJ whole genome shotgun (WGS) entry which is preliminary data.</text>
</comment>
<dbReference type="GO" id="GO:0003729">
    <property type="term" value="F:mRNA binding"/>
    <property type="evidence" value="ECO:0007669"/>
    <property type="project" value="TreeGrafter"/>
</dbReference>
<feature type="compositionally biased region" description="Basic and acidic residues" evidence="2">
    <location>
        <begin position="100"/>
        <end position="109"/>
    </location>
</feature>
<dbReference type="Proteomes" id="UP000253209">
    <property type="component" value="Unassembled WGS sequence"/>
</dbReference>
<dbReference type="Pfam" id="PF00076">
    <property type="entry name" value="RRM_1"/>
    <property type="match status" value="1"/>
</dbReference>